<feature type="signal peptide" evidence="2">
    <location>
        <begin position="1"/>
        <end position="20"/>
    </location>
</feature>
<evidence type="ECO:0000256" key="1">
    <source>
        <dbReference type="SAM" id="MobiDB-lite"/>
    </source>
</evidence>
<protein>
    <submittedName>
        <fullName evidence="3">Uncharacterized protein</fullName>
    </submittedName>
</protein>
<sequence>MHFSTILATFALAITTTVSAVPVASPDPEFVIYTRQLVNGVEKRSDTPIAFGTRDPSPVNGGGEGFKIYAQYAREEADAGLKEKREEKREPVNGNGGGGFRIYAQYAREELEGGDE</sequence>
<evidence type="ECO:0000313" key="3">
    <source>
        <dbReference type="EMBL" id="KAF4635930.1"/>
    </source>
</evidence>
<comment type="caution">
    <text evidence="3">The sequence shown here is derived from an EMBL/GenBank/DDBJ whole genome shotgun (WGS) entry which is preliminary data.</text>
</comment>
<keyword evidence="4" id="KW-1185">Reference proteome</keyword>
<gene>
    <name evidence="3" type="ORF">G7Y89_g2161</name>
</gene>
<dbReference type="EMBL" id="JAAMPI010000092">
    <property type="protein sequence ID" value="KAF4635930.1"/>
    <property type="molecule type" value="Genomic_DNA"/>
</dbReference>
<dbReference type="Proteomes" id="UP000566819">
    <property type="component" value="Unassembled WGS sequence"/>
</dbReference>
<organism evidence="3 4">
    <name type="scientific">Cudoniella acicularis</name>
    <dbReference type="NCBI Taxonomy" id="354080"/>
    <lineage>
        <taxon>Eukaryota</taxon>
        <taxon>Fungi</taxon>
        <taxon>Dikarya</taxon>
        <taxon>Ascomycota</taxon>
        <taxon>Pezizomycotina</taxon>
        <taxon>Leotiomycetes</taxon>
        <taxon>Helotiales</taxon>
        <taxon>Tricladiaceae</taxon>
        <taxon>Cudoniella</taxon>
    </lineage>
</organism>
<evidence type="ECO:0000313" key="4">
    <source>
        <dbReference type="Proteomes" id="UP000566819"/>
    </source>
</evidence>
<dbReference type="OrthoDB" id="10420529at2759"/>
<name>A0A8H4RTU7_9HELO</name>
<keyword evidence="2" id="KW-0732">Signal</keyword>
<proteinExistence type="predicted"/>
<reference evidence="3 4" key="1">
    <citation type="submission" date="2020-03" db="EMBL/GenBank/DDBJ databases">
        <title>Draft Genome Sequence of Cudoniella acicularis.</title>
        <authorList>
            <person name="Buettner E."/>
            <person name="Kellner H."/>
        </authorList>
    </citation>
    <scope>NUCLEOTIDE SEQUENCE [LARGE SCALE GENOMIC DNA]</scope>
    <source>
        <strain evidence="3 4">DSM 108380</strain>
    </source>
</reference>
<feature type="compositionally biased region" description="Basic and acidic residues" evidence="1">
    <location>
        <begin position="79"/>
        <end position="91"/>
    </location>
</feature>
<dbReference type="AlphaFoldDB" id="A0A8H4RTU7"/>
<feature type="chain" id="PRO_5034151805" evidence="2">
    <location>
        <begin position="21"/>
        <end position="116"/>
    </location>
</feature>
<feature type="region of interest" description="Disordered" evidence="1">
    <location>
        <begin position="79"/>
        <end position="100"/>
    </location>
</feature>
<evidence type="ECO:0000256" key="2">
    <source>
        <dbReference type="SAM" id="SignalP"/>
    </source>
</evidence>
<accession>A0A8H4RTU7</accession>